<dbReference type="InterPro" id="IPR017985">
    <property type="entry name" value="MeTrfase_CN4_CS"/>
</dbReference>
<evidence type="ECO:0000256" key="6">
    <source>
        <dbReference type="ARBA" id="ARBA00022747"/>
    </source>
</evidence>
<evidence type="ECO:0000256" key="1">
    <source>
        <dbReference type="ARBA" id="ARBA00010203"/>
    </source>
</evidence>
<dbReference type="Gene3D" id="3.40.50.150">
    <property type="entry name" value="Vaccinia Virus protein VP39"/>
    <property type="match status" value="2"/>
</dbReference>
<dbReference type="PROSITE" id="PS00093">
    <property type="entry name" value="N4_MTASE"/>
    <property type="match status" value="1"/>
</dbReference>
<dbReference type="SUPFAM" id="SSF53335">
    <property type="entry name" value="S-adenosyl-L-methionine-dependent methyltransferases"/>
    <property type="match status" value="1"/>
</dbReference>
<dbReference type="AlphaFoldDB" id="T1BQK3"/>
<dbReference type="GO" id="GO:0003677">
    <property type="term" value="F:DNA binding"/>
    <property type="evidence" value="ECO:0007669"/>
    <property type="project" value="InterPro"/>
</dbReference>
<comment type="catalytic activity">
    <reaction evidence="7">
        <text>a 2'-deoxycytidine in DNA + S-adenosyl-L-methionine = an N(4)-methyl-2'-deoxycytidine in DNA + S-adenosyl-L-homocysteine + H(+)</text>
        <dbReference type="Rhea" id="RHEA:16857"/>
        <dbReference type="Rhea" id="RHEA-COMP:11369"/>
        <dbReference type="Rhea" id="RHEA-COMP:13674"/>
        <dbReference type="ChEBI" id="CHEBI:15378"/>
        <dbReference type="ChEBI" id="CHEBI:57856"/>
        <dbReference type="ChEBI" id="CHEBI:59789"/>
        <dbReference type="ChEBI" id="CHEBI:85452"/>
        <dbReference type="ChEBI" id="CHEBI:137933"/>
        <dbReference type="EC" id="2.1.1.113"/>
    </reaction>
</comment>
<reference evidence="9" key="2">
    <citation type="journal article" date="2014" name="ISME J.">
        <title>Microbial stratification in low pH oxic and suboxic macroscopic growths along an acid mine drainage.</title>
        <authorList>
            <person name="Mendez-Garcia C."/>
            <person name="Mesa V."/>
            <person name="Sprenger R.R."/>
            <person name="Richter M."/>
            <person name="Diez M.S."/>
            <person name="Solano J."/>
            <person name="Bargiela R."/>
            <person name="Golyshina O.V."/>
            <person name="Manteca A."/>
            <person name="Ramos J.L."/>
            <person name="Gallego J.R."/>
            <person name="Llorente I."/>
            <person name="Martins Dos Santos V.A."/>
            <person name="Jensen O.N."/>
            <person name="Pelaez A.I."/>
            <person name="Sanchez J."/>
            <person name="Ferrer M."/>
        </authorList>
    </citation>
    <scope>NUCLEOTIDE SEQUENCE</scope>
</reference>
<dbReference type="GO" id="GO:0015667">
    <property type="term" value="F:site-specific DNA-methyltransferase (cytosine-N4-specific) activity"/>
    <property type="evidence" value="ECO:0007669"/>
    <property type="project" value="UniProtKB-EC"/>
</dbReference>
<organism evidence="9">
    <name type="scientific">mine drainage metagenome</name>
    <dbReference type="NCBI Taxonomy" id="410659"/>
    <lineage>
        <taxon>unclassified sequences</taxon>
        <taxon>metagenomes</taxon>
        <taxon>ecological metagenomes</taxon>
    </lineage>
</organism>
<dbReference type="EMBL" id="AUZY01006041">
    <property type="protein sequence ID" value="EQD55519.1"/>
    <property type="molecule type" value="Genomic_DNA"/>
</dbReference>
<evidence type="ECO:0000256" key="5">
    <source>
        <dbReference type="ARBA" id="ARBA00022691"/>
    </source>
</evidence>
<proteinExistence type="inferred from homology"/>
<evidence type="ECO:0000256" key="7">
    <source>
        <dbReference type="ARBA" id="ARBA00049120"/>
    </source>
</evidence>
<evidence type="ECO:0000256" key="3">
    <source>
        <dbReference type="ARBA" id="ARBA00022603"/>
    </source>
</evidence>
<dbReference type="GO" id="GO:0009307">
    <property type="term" value="P:DNA restriction-modification system"/>
    <property type="evidence" value="ECO:0007669"/>
    <property type="project" value="UniProtKB-KW"/>
</dbReference>
<gene>
    <name evidence="9" type="ORF">B1B_09186</name>
</gene>
<evidence type="ECO:0000256" key="8">
    <source>
        <dbReference type="SAM" id="MobiDB-lite"/>
    </source>
</evidence>
<name>T1BQK3_9ZZZZ</name>
<reference evidence="9" key="1">
    <citation type="submission" date="2013-08" db="EMBL/GenBank/DDBJ databases">
        <authorList>
            <person name="Mendez C."/>
            <person name="Richter M."/>
            <person name="Ferrer M."/>
            <person name="Sanchez J."/>
        </authorList>
    </citation>
    <scope>NUCLEOTIDE SEQUENCE</scope>
</reference>
<keyword evidence="4" id="KW-0808">Transferase</keyword>
<keyword evidence="3" id="KW-0489">Methyltransferase</keyword>
<sequence>MDGPDSLGPRAGNGPGGAAELLRRPDVSELGTFRESKMAPIHGWFQYPAGFSYRAVDFVLDWNHVQPRDRVLDPFTGTGTTEVVCKGRGIPSAGTEAHPLVARIARTKVFWDYDYPALRATAERFEAHLRSSRKEAHHESLETVPELLRKCFSPSNLQGLLHVKREIRRQIPPPFLALFEIALMGTLRRASGAATGWPYISPRKRIEERDGVDTFRSQLDRCVRDLHGTPPRFRRTPSDVLEADCRESPFEDASFTFAFTSPPYLNNYDYADRTRLEGYFMDFVRNWGEISEKVRRKLIMSATTQALRSRYRISSIVDPALWKAAPGVAEEIQQKVDQLTERRLKKGGRKSYDVLVGQYFNDLTRSLSETLRVLKPGSRYILILGDSAPYGVHVPTEGYLGQIACGLGFRSYRVMPLRGRGGKWRSNPQRHQVPLKESLLVLER</sequence>
<feature type="region of interest" description="Disordered" evidence="8">
    <location>
        <begin position="1"/>
        <end position="21"/>
    </location>
</feature>
<protein>
    <recommendedName>
        <fullName evidence="2">site-specific DNA-methyltransferase (cytosine-N(4)-specific)</fullName>
        <ecNumber evidence="2">2.1.1.113</ecNumber>
    </recommendedName>
</protein>
<dbReference type="InterPro" id="IPR029063">
    <property type="entry name" value="SAM-dependent_MTases_sf"/>
</dbReference>
<dbReference type="GO" id="GO:0032259">
    <property type="term" value="P:methylation"/>
    <property type="evidence" value="ECO:0007669"/>
    <property type="project" value="UniProtKB-KW"/>
</dbReference>
<keyword evidence="5" id="KW-0949">S-adenosyl-L-methionine</keyword>
<accession>T1BQK3</accession>
<evidence type="ECO:0000313" key="9">
    <source>
        <dbReference type="EMBL" id="EQD55519.1"/>
    </source>
</evidence>
<dbReference type="EC" id="2.1.1.113" evidence="2"/>
<evidence type="ECO:0000256" key="2">
    <source>
        <dbReference type="ARBA" id="ARBA00012185"/>
    </source>
</evidence>
<evidence type="ECO:0000256" key="4">
    <source>
        <dbReference type="ARBA" id="ARBA00022679"/>
    </source>
</evidence>
<comment type="caution">
    <text evidence="9">The sequence shown here is derived from an EMBL/GenBank/DDBJ whole genome shotgun (WGS) entry which is preliminary data.</text>
</comment>
<comment type="similarity">
    <text evidence="1">Belongs to the N(4)/N(6)-methyltransferase family. N(4) subfamily.</text>
</comment>
<keyword evidence="6" id="KW-0680">Restriction system</keyword>